<accession>A0A4R0I1Y1</accession>
<dbReference type="RefSeq" id="WP_131296153.1">
    <property type="nucleotide sequence ID" value="NZ_SJKA01000024.1"/>
</dbReference>
<reference evidence="2 3" key="1">
    <citation type="submission" date="2019-02" db="EMBL/GenBank/DDBJ databases">
        <title>Kribbella capetownensis sp. nov. and Kribbella speibonae sp. nov., isolated from soil.</title>
        <authorList>
            <person name="Curtis S.M."/>
            <person name="Norton I."/>
            <person name="Everest G.J."/>
            <person name="Meyers P.R."/>
        </authorList>
    </citation>
    <scope>NUCLEOTIDE SEQUENCE [LARGE SCALE GENOMIC DNA]</scope>
    <source>
        <strain evidence="2 3">DSM 27082</strain>
    </source>
</reference>
<evidence type="ECO:0000313" key="3">
    <source>
        <dbReference type="Proteomes" id="UP000292695"/>
    </source>
</evidence>
<organism evidence="2 3">
    <name type="scientific">Kribbella sindirgiensis</name>
    <dbReference type="NCBI Taxonomy" id="1124744"/>
    <lineage>
        <taxon>Bacteria</taxon>
        <taxon>Bacillati</taxon>
        <taxon>Actinomycetota</taxon>
        <taxon>Actinomycetes</taxon>
        <taxon>Propionibacteriales</taxon>
        <taxon>Kribbellaceae</taxon>
        <taxon>Kribbella</taxon>
    </lineage>
</organism>
<keyword evidence="3" id="KW-1185">Reference proteome</keyword>
<name>A0A4R0I1Y1_9ACTN</name>
<protein>
    <recommendedName>
        <fullName evidence="1">DUF6879 domain-containing protein</fullName>
    </recommendedName>
</protein>
<dbReference type="Pfam" id="PF21806">
    <property type="entry name" value="DUF6879"/>
    <property type="match status" value="1"/>
</dbReference>
<dbReference type="EMBL" id="SJKA01000024">
    <property type="protein sequence ID" value="TCC18676.1"/>
    <property type="molecule type" value="Genomic_DNA"/>
</dbReference>
<dbReference type="Proteomes" id="UP000292695">
    <property type="component" value="Unassembled WGS sequence"/>
</dbReference>
<dbReference type="OrthoDB" id="3821358at2"/>
<dbReference type="InterPro" id="IPR049244">
    <property type="entry name" value="DUF6879"/>
</dbReference>
<gene>
    <name evidence="2" type="ORF">E0H50_38840</name>
</gene>
<feature type="domain" description="DUF6879" evidence="1">
    <location>
        <begin position="5"/>
        <end position="167"/>
    </location>
</feature>
<evidence type="ECO:0000313" key="2">
    <source>
        <dbReference type="EMBL" id="TCC18676.1"/>
    </source>
</evidence>
<evidence type="ECO:0000259" key="1">
    <source>
        <dbReference type="Pfam" id="PF21806"/>
    </source>
</evidence>
<proteinExistence type="predicted"/>
<sequence>MPEPSFDELLASSTRSVLKLELRDQYMLDDPAFAAWKAGDLDQAVREYTGWTEIASSATARGVAFKRVRIISEPVSEYIAFEHAVTSRVNVVAGEAIRWVPRPRVSAIALPGNDVWIFDEATLQFGLFAGDGQFVGNEVSTDPGAVKLCLSAFEAAWECGIDHEQYSVTL</sequence>
<dbReference type="AlphaFoldDB" id="A0A4R0I1Y1"/>
<comment type="caution">
    <text evidence="2">The sequence shown here is derived from an EMBL/GenBank/DDBJ whole genome shotgun (WGS) entry which is preliminary data.</text>
</comment>